<feature type="coiled-coil region" evidence="1">
    <location>
        <begin position="268"/>
        <end position="295"/>
    </location>
</feature>
<dbReference type="STRING" id="679897.HMU05720"/>
<dbReference type="HOGENOM" id="CLU_044958_0_0_7"/>
<evidence type="ECO:0000313" key="3">
    <source>
        <dbReference type="Proteomes" id="UP000001522"/>
    </source>
</evidence>
<dbReference type="Proteomes" id="UP000001522">
    <property type="component" value="Chromosome"/>
</dbReference>
<accession>D3UH61</accession>
<proteinExistence type="predicted"/>
<dbReference type="AlphaFoldDB" id="D3UH61"/>
<dbReference type="eggNOG" id="ENOG5030I25">
    <property type="taxonomic scope" value="Bacteria"/>
</dbReference>
<protein>
    <submittedName>
        <fullName evidence="2">Uncharacterized protein</fullName>
    </submittedName>
</protein>
<organism evidence="2 3">
    <name type="scientific">Helicobacter mustelae (strain ATCC 43772 / CCUG 25715 / CIP 103759 / LMG 18044 / NCTC 12198 / R85-136P)</name>
    <name type="common">Campylobacter mustelae</name>
    <dbReference type="NCBI Taxonomy" id="679897"/>
    <lineage>
        <taxon>Bacteria</taxon>
        <taxon>Pseudomonadati</taxon>
        <taxon>Campylobacterota</taxon>
        <taxon>Epsilonproteobacteria</taxon>
        <taxon>Campylobacterales</taxon>
        <taxon>Helicobacteraceae</taxon>
        <taxon>Helicobacter</taxon>
    </lineage>
</organism>
<dbReference type="RefSeq" id="WP_013022917.1">
    <property type="nucleotide sequence ID" value="NC_013949.1"/>
</dbReference>
<gene>
    <name evidence="2" type="ordered locus">HMU05720</name>
</gene>
<evidence type="ECO:0000313" key="2">
    <source>
        <dbReference type="EMBL" id="CBG39833.1"/>
    </source>
</evidence>
<keyword evidence="1" id="KW-0175">Coiled coil</keyword>
<evidence type="ECO:0000256" key="1">
    <source>
        <dbReference type="SAM" id="Coils"/>
    </source>
</evidence>
<dbReference type="KEGG" id="hms:HMU05720"/>
<name>D3UH61_HELM1</name>
<keyword evidence="3" id="KW-1185">Reference proteome</keyword>
<sequence length="497" mass="58016">MQNASKIKSNQGDFSVHGKILKYSAASGIGLIVNHSKKIFEFRKDSWRDSKHLPVPGMLVEFRHNTNGYVTHAKASVYQGFSEDFHIQEIDFWKTDTDEELANKEYEFKADIIEKIFKQTNFFTIQDIPLDVSIEKCIEKYFFQENNAINLIAKEFPNTQEPLLDYFQMKRFLHKAIDMLIFTDKNITMDVFLERMQALNKLNHFYDLFMQNDKIDLSKLFEEHFLEDQLFYQASVHAISGLNDKISQLQSSIKAHIAEMKSIYAKIGARNTKNLKALEHRLKSLKQQISKADEEARPLDECLKRLQSITEVFRQRYVLGFQKEFKQARLILIKKITKMLDICATDLDNFIWKLAMQSTPVHNTFFNKNISGSYCAMTFLWMYLQNLDKEKLNANDKSAYDNYLRYKQKYEKTSLIYINNPKLESALKIKIMSESKCNATIIAKTNADFFSLIQSMSFTNIYLDSNPLTPITTLIEDIKKSSKNKDTPIFTIPSKKE</sequence>
<dbReference type="EMBL" id="FN555004">
    <property type="protein sequence ID" value="CBG39833.1"/>
    <property type="molecule type" value="Genomic_DNA"/>
</dbReference>
<reference evidence="2 3" key="1">
    <citation type="journal article" date="2010" name="BMC Genomics">
        <title>Comparative genomics and proteomics of Helicobacter mustelae, an ulcerogenic and carcinogenic gastric pathogen.</title>
        <authorList>
            <person name="O'Toole P.W."/>
            <person name="Snelling W.J."/>
            <person name="Canchaya C."/>
            <person name="Forde B.M."/>
            <person name="Hardie K.R."/>
            <person name="Josenhans C."/>
            <person name="Graham R.L.J."/>
            <person name="McMullan G."/>
            <person name="Parkhill J."/>
            <person name="Belda E."/>
            <person name="Bentley S.D."/>
        </authorList>
    </citation>
    <scope>NUCLEOTIDE SEQUENCE [LARGE SCALE GENOMIC DNA]</scope>
    <source>
        <strain evidence="3">ATCC 43772 / LMG 18044 / NCTC 12198 / 12198</strain>
    </source>
</reference>